<organism evidence="1 2">
    <name type="scientific">Grifola frondosa</name>
    <name type="common">Maitake</name>
    <name type="synonym">Polyporus frondosus</name>
    <dbReference type="NCBI Taxonomy" id="5627"/>
    <lineage>
        <taxon>Eukaryota</taxon>
        <taxon>Fungi</taxon>
        <taxon>Dikarya</taxon>
        <taxon>Basidiomycota</taxon>
        <taxon>Agaricomycotina</taxon>
        <taxon>Agaricomycetes</taxon>
        <taxon>Polyporales</taxon>
        <taxon>Grifolaceae</taxon>
        <taxon>Grifola</taxon>
    </lineage>
</organism>
<dbReference type="AlphaFoldDB" id="A0A1C7LSH8"/>
<sequence>MVALSCTVRSLKANLYMAPGSGYFTPLKRVSIFPHDVFRLPTILANTKLTNQPYHSAYILCMRAAVRWSSKYHTATSKNSLASMRGYQRSIKVHDPTPPTESQDVRILAVASRTLSYPASDHSALPAFATLDPQSDRLSRLCCYHSLGRPRTFRDRAPGECAIVLGVPCTPGGHPNNGRSGDDNTDPIQNHIRCVCITTSGAFAAAESITLPYWHGVNASTSLLRSDMPTGTFHLAHDSSVFISTCLFLL</sequence>
<dbReference type="Proteomes" id="UP000092993">
    <property type="component" value="Unassembled WGS sequence"/>
</dbReference>
<dbReference type="EMBL" id="LUGG01000023">
    <property type="protein sequence ID" value="OBZ67791.1"/>
    <property type="molecule type" value="Genomic_DNA"/>
</dbReference>
<accession>A0A1C7LSH8</accession>
<keyword evidence="2" id="KW-1185">Reference proteome</keyword>
<name>A0A1C7LSH8_GRIFR</name>
<evidence type="ECO:0000313" key="1">
    <source>
        <dbReference type="EMBL" id="OBZ67791.1"/>
    </source>
</evidence>
<gene>
    <name evidence="1" type="ORF">A0H81_12330</name>
</gene>
<evidence type="ECO:0000313" key="2">
    <source>
        <dbReference type="Proteomes" id="UP000092993"/>
    </source>
</evidence>
<protein>
    <submittedName>
        <fullName evidence="1">Uncharacterized protein</fullName>
    </submittedName>
</protein>
<proteinExistence type="predicted"/>
<comment type="caution">
    <text evidence="1">The sequence shown here is derived from an EMBL/GenBank/DDBJ whole genome shotgun (WGS) entry which is preliminary data.</text>
</comment>
<reference evidence="1 2" key="1">
    <citation type="submission" date="2016-03" db="EMBL/GenBank/DDBJ databases">
        <title>Whole genome sequencing of Grifola frondosa 9006-11.</title>
        <authorList>
            <person name="Min B."/>
            <person name="Park H."/>
            <person name="Kim J.-G."/>
            <person name="Cho H."/>
            <person name="Oh Y.-L."/>
            <person name="Kong W.-S."/>
            <person name="Choi I.-G."/>
        </authorList>
    </citation>
    <scope>NUCLEOTIDE SEQUENCE [LARGE SCALE GENOMIC DNA]</scope>
    <source>
        <strain evidence="1 2">9006-11</strain>
    </source>
</reference>